<dbReference type="PANTHER" id="PTHR43750">
    <property type="entry name" value="UDP-GLUCOSE 6-DEHYDROGENASE TUAD"/>
    <property type="match status" value="1"/>
</dbReference>
<dbReference type="InterPro" id="IPR006141">
    <property type="entry name" value="Intein_N"/>
</dbReference>
<dbReference type="SUPFAM" id="SSF48179">
    <property type="entry name" value="6-phosphogluconate dehydrogenase C-terminal domain-like"/>
    <property type="match status" value="1"/>
</dbReference>
<evidence type="ECO:0000313" key="7">
    <source>
        <dbReference type="EMBL" id="MXR53007.1"/>
    </source>
</evidence>
<gene>
    <name evidence="7" type="ORF">GRX03_15515</name>
</gene>
<dbReference type="PROSITE" id="PS50817">
    <property type="entry name" value="INTEIN_N_TER"/>
    <property type="match status" value="1"/>
</dbReference>
<dbReference type="InterPro" id="IPR003586">
    <property type="entry name" value="Hint_dom_C"/>
</dbReference>
<evidence type="ECO:0000256" key="4">
    <source>
        <dbReference type="ARBA" id="ARBA00023002"/>
    </source>
</evidence>
<keyword evidence="8" id="KW-1185">Reference proteome</keyword>
<proteinExistence type="inferred from homology"/>
<dbReference type="PROSITE" id="PS50819">
    <property type="entry name" value="INTEIN_ENDONUCLEASE"/>
    <property type="match status" value="1"/>
</dbReference>
<dbReference type="SMART" id="SM00306">
    <property type="entry name" value="HintN"/>
    <property type="match status" value="1"/>
</dbReference>
<evidence type="ECO:0000256" key="3">
    <source>
        <dbReference type="ARBA" id="ARBA00023000"/>
    </source>
</evidence>
<evidence type="ECO:0000259" key="6">
    <source>
        <dbReference type="PROSITE" id="PS50819"/>
    </source>
</evidence>
<dbReference type="Gene3D" id="3.10.28.10">
    <property type="entry name" value="Homing endonucleases"/>
    <property type="match status" value="1"/>
</dbReference>
<comment type="caution">
    <text evidence="7">The sequence shown here is derived from an EMBL/GenBank/DDBJ whole genome shotgun (WGS) entry which is preliminary data.</text>
</comment>
<dbReference type="SMART" id="SM00984">
    <property type="entry name" value="UDPG_MGDP_dh_C"/>
    <property type="match status" value="1"/>
</dbReference>
<dbReference type="Pfam" id="PF14528">
    <property type="entry name" value="LAGLIDADG_3"/>
    <property type="match status" value="1"/>
</dbReference>
<dbReference type="InterPro" id="IPR006142">
    <property type="entry name" value="INTEIN"/>
</dbReference>
<dbReference type="InterPro" id="IPR017476">
    <property type="entry name" value="UDP-Glc/GDP-Man"/>
</dbReference>
<dbReference type="InterPro" id="IPR027434">
    <property type="entry name" value="Homing_endonucl"/>
</dbReference>
<dbReference type="SMART" id="SM00305">
    <property type="entry name" value="HintC"/>
    <property type="match status" value="1"/>
</dbReference>
<keyword evidence="4" id="KW-0560">Oxidoreductase</keyword>
<dbReference type="Proteomes" id="UP000466535">
    <property type="component" value="Unassembled WGS sequence"/>
</dbReference>
<dbReference type="InterPro" id="IPR014027">
    <property type="entry name" value="UDP-Glc/GDP-Man_DH_C"/>
</dbReference>
<organism evidence="7 8">
    <name type="scientific">Halovenus carboxidivorans</name>
    <dbReference type="NCBI Taxonomy" id="2692199"/>
    <lineage>
        <taxon>Archaea</taxon>
        <taxon>Methanobacteriati</taxon>
        <taxon>Methanobacteriota</taxon>
        <taxon>Stenosarchaea group</taxon>
        <taxon>Halobacteria</taxon>
        <taxon>Halobacteriales</taxon>
        <taxon>Haloarculaceae</taxon>
        <taxon>Halovenus</taxon>
    </lineage>
</organism>
<dbReference type="PRINTS" id="PR00379">
    <property type="entry name" value="INTEIN"/>
</dbReference>
<dbReference type="GO" id="GO:0051287">
    <property type="term" value="F:NAD binding"/>
    <property type="evidence" value="ECO:0007669"/>
    <property type="project" value="InterPro"/>
</dbReference>
<name>A0A6B0T7T8_9EURY</name>
<dbReference type="Gene3D" id="2.170.16.10">
    <property type="entry name" value="Hedgehog/Intein (Hint) domain"/>
    <property type="match status" value="2"/>
</dbReference>
<dbReference type="InterPro" id="IPR004860">
    <property type="entry name" value="LAGLIDADG_dom"/>
</dbReference>
<evidence type="ECO:0000256" key="5">
    <source>
        <dbReference type="ARBA" id="ARBA00023027"/>
    </source>
</evidence>
<evidence type="ECO:0000256" key="2">
    <source>
        <dbReference type="ARBA" id="ARBA00022813"/>
    </source>
</evidence>
<keyword evidence="3" id="KW-0651">Protein splicing</keyword>
<evidence type="ECO:0000256" key="1">
    <source>
        <dbReference type="ARBA" id="ARBA00006601"/>
    </source>
</evidence>
<feature type="domain" description="DOD-type homing endonuclease" evidence="6">
    <location>
        <begin position="490"/>
        <end position="637"/>
    </location>
</feature>
<dbReference type="InterPro" id="IPR001732">
    <property type="entry name" value="UDP-Glc/GDP-Man_DH_N"/>
</dbReference>
<dbReference type="InterPro" id="IPR036291">
    <property type="entry name" value="NAD(P)-bd_dom_sf"/>
</dbReference>
<dbReference type="SUPFAM" id="SSF55608">
    <property type="entry name" value="Homing endonucleases"/>
    <property type="match status" value="1"/>
</dbReference>
<protein>
    <submittedName>
        <fullName evidence="7">Nucleotide sugar dehydrogenase</fullName>
    </submittedName>
</protein>
<dbReference type="InterPro" id="IPR004042">
    <property type="entry name" value="Intein_endonuc_central"/>
</dbReference>
<dbReference type="Gene3D" id="3.40.50.720">
    <property type="entry name" value="NAD(P)-binding Rossmann-like Domain"/>
    <property type="match status" value="3"/>
</dbReference>
<dbReference type="InterPro" id="IPR030934">
    <property type="entry name" value="Intein_C"/>
</dbReference>
<dbReference type="NCBIfam" id="TIGR01445">
    <property type="entry name" value="intein_Nterm"/>
    <property type="match status" value="1"/>
</dbReference>
<keyword evidence="5" id="KW-0520">NAD</keyword>
<dbReference type="GO" id="GO:0016616">
    <property type="term" value="F:oxidoreductase activity, acting on the CH-OH group of donors, NAD or NADP as acceptor"/>
    <property type="evidence" value="ECO:0007669"/>
    <property type="project" value="InterPro"/>
</dbReference>
<dbReference type="Pfam" id="PF00984">
    <property type="entry name" value="UDPG_MGDP_dh"/>
    <property type="match status" value="1"/>
</dbReference>
<dbReference type="GO" id="GO:0004519">
    <property type="term" value="F:endonuclease activity"/>
    <property type="evidence" value="ECO:0007669"/>
    <property type="project" value="InterPro"/>
</dbReference>
<dbReference type="GO" id="GO:0016539">
    <property type="term" value="P:intein-mediated protein splicing"/>
    <property type="evidence" value="ECO:0007669"/>
    <property type="project" value="InterPro"/>
</dbReference>
<reference evidence="7 8" key="1">
    <citation type="submission" date="2019-12" db="EMBL/GenBank/DDBJ databases">
        <title>Isolation and characterization of three novel carbon monoxide-oxidizing members of Halobacteria from salione crusts and soils.</title>
        <authorList>
            <person name="Myers M.R."/>
            <person name="King G.M."/>
        </authorList>
    </citation>
    <scope>NUCLEOTIDE SEQUENCE [LARGE SCALE GENOMIC DNA]</scope>
    <source>
        <strain evidence="7 8">WSH3</strain>
    </source>
</reference>
<dbReference type="NCBIfam" id="TIGR03026">
    <property type="entry name" value="NDP-sugDHase"/>
    <property type="match status" value="1"/>
</dbReference>
<dbReference type="InterPro" id="IPR003587">
    <property type="entry name" value="Hint_dom_N"/>
</dbReference>
<dbReference type="Pfam" id="PF14890">
    <property type="entry name" value="Intein_splicing"/>
    <property type="match status" value="1"/>
</dbReference>
<dbReference type="EMBL" id="WUUT01000007">
    <property type="protein sequence ID" value="MXR53007.1"/>
    <property type="molecule type" value="Genomic_DNA"/>
</dbReference>
<dbReference type="NCBIfam" id="TIGR01443">
    <property type="entry name" value="intein_Cterm"/>
    <property type="match status" value="1"/>
</dbReference>
<dbReference type="AlphaFoldDB" id="A0A6B0T7T8"/>
<accession>A0A6B0T7T8</accession>
<dbReference type="RefSeq" id="WP_159765225.1">
    <property type="nucleotide sequence ID" value="NZ_WUUT01000007.1"/>
</dbReference>
<dbReference type="SUPFAM" id="SSF51735">
    <property type="entry name" value="NAD(P)-binding Rossmann-fold domains"/>
    <property type="match status" value="1"/>
</dbReference>
<dbReference type="InterPro" id="IPR008927">
    <property type="entry name" value="6-PGluconate_DH-like_C_sf"/>
</dbReference>
<dbReference type="OrthoDB" id="59839at2157"/>
<dbReference type="PROSITE" id="PS50818">
    <property type="entry name" value="INTEIN_C_TER"/>
    <property type="match status" value="1"/>
</dbReference>
<evidence type="ECO:0000313" key="8">
    <source>
        <dbReference type="Proteomes" id="UP000466535"/>
    </source>
</evidence>
<dbReference type="Pfam" id="PF03721">
    <property type="entry name" value="UDPG_MGDP_dh_N"/>
    <property type="match status" value="1"/>
</dbReference>
<dbReference type="CDD" id="cd00081">
    <property type="entry name" value="Hint"/>
    <property type="match status" value="1"/>
</dbReference>
<dbReference type="InterPro" id="IPR036220">
    <property type="entry name" value="UDP-Glc/GDP-Man_DH_C_sf"/>
</dbReference>
<dbReference type="SUPFAM" id="SSF51294">
    <property type="entry name" value="Hedgehog/intein (Hint) domain"/>
    <property type="match status" value="1"/>
</dbReference>
<sequence length="902" mass="99631">MQVSIVGSGYVGTTVAACLADMGHDVYNIDIDETVVEQINDGDSPIHEPGLDALVSAYGGSTLQATTSYDAIRETDLTMLALPTPNEPDGSIDLSAMKAGMESIGEALREKDGYHLVVVKSTVVPGTTDTELRPILESASGKTDGDDIGLAVNPEFLREGSAVDDFMQPDKIVLGTDGDERALDLLARLYEPIVADWDIPVVETGRSEAEMIKYANNAFLASKVSLINDLGNICKEFGVDSYEVADAIGMDDRISERFLRSGVGWGGSCLTGDQQILLRDDDGTHLLELATFFDRYVTTDSLSDVSVLSCDDDGDFEFKPVVAATRREYEGPLHTIQTRMNKTVTVTHDHPMVTVEDDTQIVREAQSLSTGDEIPVQTDLPSHPVESFDVLELIAAAPAFDNSNVYLKPAVELDSLKERLREELAAYDEQFDYDKIHEFCRNNYLTLDAFLDAEDRLPVDRTDLSLYTTVGGGQTYIPAVITADEDFWRFVGYYLSEGNIHDEDASRGSTTRRRIFLSFHPSDEQEYVEDVETYLDSLGVRYNTRTQETTTDIEVSSRVLAYFIEWLGCGTGSYSARIPDTVYQEPPAHRKALLSGLFRGDGHIEYPSHSNAVVYEYGSVSEELIRGMQFLLHSLGIVPSYKSSQSQKSTRPAHFLRISSKEQIAALTDLFLPSKREQIEQRLAAYDRDIQPVGHDPEGRYTTVEVDDVTVTEETVDVYSLEVADTHRFVTTDGLVVHNCFPKDVDAIRHAAREAGYEPQMLDAAVAVNDQQPDRLLGLLEEHVDVAGKRIAVLGLSFKPGTDDIRNSRAIPVIEQLLDRGATVVGYDPVATEEMRDRFPGIEYADSPAEALDGAAGAVVVTDWDEFAALDEEFDAMARPVVVDGRRIISRRDGITYEGLTW</sequence>
<keyword evidence="2" id="KW-0068">Autocatalytic cleavage</keyword>
<dbReference type="PANTHER" id="PTHR43750:SF3">
    <property type="entry name" value="UDP-GLUCOSE 6-DEHYDROGENASE TUAD"/>
    <property type="match status" value="1"/>
</dbReference>
<dbReference type="Pfam" id="PF03720">
    <property type="entry name" value="UDPG_MGDP_dh_C"/>
    <property type="match status" value="1"/>
</dbReference>
<dbReference type="InterPro" id="IPR014026">
    <property type="entry name" value="UDP-Glc/GDP-Man_DH_dimer"/>
</dbReference>
<dbReference type="Gene3D" id="1.20.5.100">
    <property type="entry name" value="Cytochrome c1, transmembrane anchor, C-terminal"/>
    <property type="match status" value="1"/>
</dbReference>
<dbReference type="SUPFAM" id="SSF52413">
    <property type="entry name" value="UDP-glucose/GDP-mannose dehydrogenase C-terminal domain"/>
    <property type="match status" value="1"/>
</dbReference>
<dbReference type="InterPro" id="IPR036844">
    <property type="entry name" value="Hint_dom_sf"/>
</dbReference>
<comment type="similarity">
    <text evidence="1">Belongs to the UDP-glucose/GDP-mannose dehydrogenase family.</text>
</comment>